<feature type="region of interest" description="Disordered" evidence="1">
    <location>
        <begin position="38"/>
        <end position="97"/>
    </location>
</feature>
<dbReference type="InterPro" id="IPR036779">
    <property type="entry name" value="LysM_dom_sf"/>
</dbReference>
<comment type="caution">
    <text evidence="3">The sequence shown here is derived from an EMBL/GenBank/DDBJ whole genome shotgun (WGS) entry which is preliminary data.</text>
</comment>
<feature type="compositionally biased region" description="Low complexity" evidence="1">
    <location>
        <begin position="41"/>
        <end position="55"/>
    </location>
</feature>
<dbReference type="Gene3D" id="3.10.350.10">
    <property type="entry name" value="LysM domain"/>
    <property type="match status" value="1"/>
</dbReference>
<evidence type="ECO:0000313" key="4">
    <source>
        <dbReference type="Proteomes" id="UP000587586"/>
    </source>
</evidence>
<feature type="chain" id="PRO_5028481020" description="LysM domain-containing protein" evidence="2">
    <location>
        <begin position="27"/>
        <end position="406"/>
    </location>
</feature>
<keyword evidence="2" id="KW-0732">Signal</keyword>
<dbReference type="RefSeq" id="WP_183360266.1">
    <property type="nucleotide sequence ID" value="NZ_BLXZ01000002.1"/>
</dbReference>
<dbReference type="CDD" id="cd00118">
    <property type="entry name" value="LysM"/>
    <property type="match status" value="1"/>
</dbReference>
<reference evidence="4" key="1">
    <citation type="submission" date="2020-06" db="EMBL/GenBank/DDBJ databases">
        <title>Draft genomic sequecing of Geomonas sp. Red745.</title>
        <authorList>
            <person name="Itoh H."/>
            <person name="Xu Z.X."/>
            <person name="Ushijima N."/>
            <person name="Masuda Y."/>
            <person name="Shiratori Y."/>
            <person name="Senoo K."/>
        </authorList>
    </citation>
    <scope>NUCLEOTIDE SEQUENCE [LARGE SCALE GENOMIC DNA]</scope>
    <source>
        <strain evidence="4">Red745</strain>
    </source>
</reference>
<dbReference type="InterPro" id="IPR018392">
    <property type="entry name" value="LysM"/>
</dbReference>
<feature type="signal peptide" evidence="2">
    <location>
        <begin position="1"/>
        <end position="26"/>
    </location>
</feature>
<name>A0A6V8N744_9BACT</name>
<dbReference type="AlphaFoldDB" id="A0A6V8N744"/>
<feature type="compositionally biased region" description="Pro residues" evidence="1">
    <location>
        <begin position="210"/>
        <end position="229"/>
    </location>
</feature>
<evidence type="ECO:0000256" key="1">
    <source>
        <dbReference type="SAM" id="MobiDB-lite"/>
    </source>
</evidence>
<feature type="compositionally biased region" description="Low complexity" evidence="1">
    <location>
        <begin position="230"/>
        <end position="242"/>
    </location>
</feature>
<protein>
    <recommendedName>
        <fullName evidence="5">LysM domain-containing protein</fullName>
    </recommendedName>
</protein>
<feature type="compositionally biased region" description="Low complexity" evidence="1">
    <location>
        <begin position="193"/>
        <end position="209"/>
    </location>
</feature>
<keyword evidence="4" id="KW-1185">Reference proteome</keyword>
<organism evidence="3 4">
    <name type="scientific">Geomonas limicola</name>
    <dbReference type="NCBI Taxonomy" id="2740186"/>
    <lineage>
        <taxon>Bacteria</taxon>
        <taxon>Pseudomonadati</taxon>
        <taxon>Thermodesulfobacteriota</taxon>
        <taxon>Desulfuromonadia</taxon>
        <taxon>Geobacterales</taxon>
        <taxon>Geobacteraceae</taxon>
        <taxon>Geomonas</taxon>
    </lineage>
</organism>
<feature type="compositionally biased region" description="Low complexity" evidence="1">
    <location>
        <begin position="174"/>
        <end position="183"/>
    </location>
</feature>
<proteinExistence type="predicted"/>
<evidence type="ECO:0000313" key="3">
    <source>
        <dbReference type="EMBL" id="GFO67744.1"/>
    </source>
</evidence>
<evidence type="ECO:0000256" key="2">
    <source>
        <dbReference type="SAM" id="SignalP"/>
    </source>
</evidence>
<accession>A0A6V8N744</accession>
<evidence type="ECO:0008006" key="5">
    <source>
        <dbReference type="Google" id="ProtNLM"/>
    </source>
</evidence>
<dbReference type="Proteomes" id="UP000587586">
    <property type="component" value="Unassembled WGS sequence"/>
</dbReference>
<gene>
    <name evidence="3" type="ORF">GMLC_13230</name>
</gene>
<dbReference type="EMBL" id="BLXZ01000002">
    <property type="protein sequence ID" value="GFO67744.1"/>
    <property type="molecule type" value="Genomic_DNA"/>
</dbReference>
<feature type="region of interest" description="Disordered" evidence="1">
    <location>
        <begin position="158"/>
        <end position="245"/>
    </location>
</feature>
<sequence length="406" mass="43198">MTNAQHGGAFLLVALLSLPCHLYAAASPFDIDVKELDRSAPKASAPAAQPKAASPYDIDLKELDRSSTPPPKPEKKAKKKEAPARSAKPSRGHHAVSGEGEYVRYTVKPGDHIFKILVARFGLSNEAAEKLIPEIIRINDVPDIRRLTVGSTLLIPTSAHQARSARTHRHHEPASSPEAAQAPVPAPTPLPSLPAVAAPPVSAAPAAPRELPPPPAPVAKAPTPAPAPTAPSAAVSPAAPAAQPAPPVANTWICSVRDREPARIVDTVLNALALRWSKNRIIQSAEGASNAYSIRVDRYFEKNGARYIVSIGEEDPYSYTLLRLLEGSGYRVLMIGKGDDFLSIGEKLLRLIGLTPDFGKHLIQGGKAETGFLVQQDDPEGRRVLLTSDPADPTVKWTLPAGCASR</sequence>